<dbReference type="STRING" id="237258.SAMN04489756_12525"/>
<dbReference type="AlphaFoldDB" id="A0A1E5UE00"/>
<dbReference type="InterPro" id="IPR027268">
    <property type="entry name" value="Peptidase_M4/M1_CTD_sf"/>
</dbReference>
<dbReference type="RefSeq" id="WP_069798740.1">
    <property type="nucleotide sequence ID" value="NZ_CP034157.1"/>
</dbReference>
<accession>A0A1E5UE00</accession>
<dbReference type="PATRIC" id="fig|237258.4.peg.2575"/>
<keyword evidence="1" id="KW-0732">Signal</keyword>
<name>A0A1E5UE00_9FLAO</name>
<dbReference type="Gene3D" id="1.10.390.10">
    <property type="entry name" value="Neutral Protease Domain 2"/>
    <property type="match status" value="1"/>
</dbReference>
<keyword evidence="2" id="KW-0031">Aminopeptidase</keyword>
<keyword evidence="3" id="KW-1185">Reference proteome</keyword>
<feature type="chain" id="PRO_5009186867" evidence="1">
    <location>
        <begin position="20"/>
        <end position="932"/>
    </location>
</feature>
<gene>
    <name evidence="2" type="ORF">BHF72_2415</name>
</gene>
<dbReference type="GO" id="GO:0004177">
    <property type="term" value="F:aminopeptidase activity"/>
    <property type="evidence" value="ECO:0007669"/>
    <property type="project" value="UniProtKB-KW"/>
</dbReference>
<dbReference type="EMBL" id="MKGI01000053">
    <property type="protein sequence ID" value="OEL11144.1"/>
    <property type="molecule type" value="Genomic_DNA"/>
</dbReference>
<evidence type="ECO:0000256" key="1">
    <source>
        <dbReference type="SAM" id="SignalP"/>
    </source>
</evidence>
<evidence type="ECO:0000313" key="3">
    <source>
        <dbReference type="Proteomes" id="UP000095601"/>
    </source>
</evidence>
<dbReference type="Proteomes" id="UP000095601">
    <property type="component" value="Unassembled WGS sequence"/>
</dbReference>
<feature type="signal peptide" evidence="1">
    <location>
        <begin position="1"/>
        <end position="19"/>
    </location>
</feature>
<keyword evidence="2" id="KW-0378">Hydrolase</keyword>
<dbReference type="KEGG" id="cnr:EB819_08255"/>
<evidence type="ECO:0000313" key="2">
    <source>
        <dbReference type="EMBL" id="OEL11144.1"/>
    </source>
</evidence>
<comment type="caution">
    <text evidence="2">The sequence shown here is derived from an EMBL/GenBank/DDBJ whole genome shotgun (WGS) entry which is preliminary data.</text>
</comment>
<reference evidence="2 3" key="1">
    <citation type="submission" date="2016-09" db="EMBL/GenBank/DDBJ databases">
        <authorList>
            <person name="Capua I."/>
            <person name="De Benedictis P."/>
            <person name="Joannis T."/>
            <person name="Lombin L.H."/>
            <person name="Cattoli G."/>
        </authorList>
    </citation>
    <scope>NUCLEOTIDE SEQUENCE [LARGE SCALE GENOMIC DNA]</scope>
    <source>
        <strain evidence="2 3">NRS-1</strain>
    </source>
</reference>
<keyword evidence="2" id="KW-0645">Protease</keyword>
<sequence>MKKKTIILLCLLLNLFAFSQKDSIIIDAKISAGTLSVREKIYYQNKSESELTHLKLQNFTAAYKSRNTPLVRRKLEDRKKDLYYAKPNERGRLVYLMIDKKPYEGVLDDENLFIKLPKPLAPNAFTELSLEYSVILPSAQYTGYGIGKNNTLLKYFFLVPDSFDRDNFLEKYYKDLEENVNVNTFYRVKFENSAQNISSNLTEVAPNIFEGKLNKDVEFLIADQENYQLETIVDGQKHLLELGYPVTEKEKELIAFYLPLHLHFIKEKTGFLPEKIFISEKFKSKNDFFGNDDIKFWKFKFQMFTDAEKIDMDYFSIVSQQVAEQLFVSDKEKNHWITNGLKTYLEIQYLKKNYPDHKILGALSDYKILGMKPLKLSFASRLKLIERYGLAYQYITAQNLDQKIDEKFSDLSNFNEMAISQFETGSLFTLIAEKMGTSYFDNFLKGYISKNHTSELDKRDFLDQLTVASGYSSEFLEKYVKRKQRINFKLNDFERKDNVININVSKNTAQNIPFKLETFHEDGSKKTFWYDTNYQDSSCGYVIPDNEAVKIVINDLYAFPENNFRDNYLYTKGIKDNAKKLRFKLIPDNPNSEINEVYLTPGIGWNNYDKFLLGIRFKNKSLIDKRFQYLISPFFSTGSKDINGSFNAIYKIQPPESFYRTLTLGVATAKYNYDFGLSYKKISFSGNMSFNKNPRSEISRILSASYNFFERDLSPKMIAENDYAKYNIWNLGFVYSDNNVIKEKYIFGNFQYMEDYAKLTAESYYRLEYAKNKKLSLRLYGGYFLRNHTRNNNFDIGISKVSNYAFSYNLLAQSAISGILSQQFIMAEGGFKSYINGSVDQWLITHNVEANVWKMIDVYADFGVYKNRAHSPKFIWDSGIKFKVIPDFIEVYFPMQSSLGFEPKFKDYGNRIRFTFNLNVGALIGYFRRGWY</sequence>
<dbReference type="OrthoDB" id="9813075at2"/>
<organism evidence="2 3">
    <name type="scientific">Cloacibacterium normanense</name>
    <dbReference type="NCBI Taxonomy" id="237258"/>
    <lineage>
        <taxon>Bacteria</taxon>
        <taxon>Pseudomonadati</taxon>
        <taxon>Bacteroidota</taxon>
        <taxon>Flavobacteriia</taxon>
        <taxon>Flavobacteriales</taxon>
        <taxon>Weeksellaceae</taxon>
    </lineage>
</organism>
<proteinExistence type="predicted"/>
<protein>
    <submittedName>
        <fullName evidence="2">Putative aminopeptidase N</fullName>
    </submittedName>
</protein>